<comment type="subcellular location">
    <subcellularLocation>
        <location evidence="1">Cytoplasm</location>
    </subcellularLocation>
</comment>
<comment type="caution">
    <text evidence="8">The sequence shown here is derived from an EMBL/GenBank/DDBJ whole genome shotgun (WGS) entry which is preliminary data.</text>
</comment>
<evidence type="ECO:0000256" key="3">
    <source>
        <dbReference type="ARBA" id="ARBA00022553"/>
    </source>
</evidence>
<dbReference type="SUPFAM" id="SSF109732">
    <property type="entry name" value="HBS1-like domain"/>
    <property type="match status" value="1"/>
</dbReference>
<name>A0A8I2YTR6_9AGAM</name>
<dbReference type="GO" id="GO:0005737">
    <property type="term" value="C:cytoplasm"/>
    <property type="evidence" value="ECO:0007669"/>
    <property type="project" value="UniProtKB-SubCell"/>
</dbReference>
<dbReference type="Pfam" id="PF08938">
    <property type="entry name" value="HBS1_N"/>
    <property type="match status" value="1"/>
</dbReference>
<dbReference type="GO" id="GO:0016787">
    <property type="term" value="F:hydrolase activity"/>
    <property type="evidence" value="ECO:0007669"/>
    <property type="project" value="UniProtKB-KW"/>
</dbReference>
<keyword evidence="9" id="KW-1185">Reference proteome</keyword>
<keyword evidence="2" id="KW-0963">Cytoplasm</keyword>
<proteinExistence type="predicted"/>
<accession>A0A8I2YTR6</accession>
<evidence type="ECO:0000313" key="8">
    <source>
        <dbReference type="EMBL" id="KAG6378415.1"/>
    </source>
</evidence>
<feature type="region of interest" description="Disordered" evidence="6">
    <location>
        <begin position="481"/>
        <end position="537"/>
    </location>
</feature>
<evidence type="ECO:0000256" key="1">
    <source>
        <dbReference type="ARBA" id="ARBA00004496"/>
    </source>
</evidence>
<dbReference type="EMBL" id="JAGFBS010000006">
    <property type="protein sequence ID" value="KAG6378415.1"/>
    <property type="molecule type" value="Genomic_DNA"/>
</dbReference>
<evidence type="ECO:0000313" key="9">
    <source>
        <dbReference type="Proteomes" id="UP000683000"/>
    </source>
</evidence>
<dbReference type="InterPro" id="IPR037189">
    <property type="entry name" value="HBS1-like_N_sf"/>
</dbReference>
<feature type="compositionally biased region" description="Basic and acidic residues" evidence="6">
    <location>
        <begin position="86"/>
        <end position="105"/>
    </location>
</feature>
<feature type="compositionally biased region" description="Low complexity" evidence="6">
    <location>
        <begin position="261"/>
        <end position="277"/>
    </location>
</feature>
<keyword evidence="5" id="KW-0648">Protein biosynthesis</keyword>
<dbReference type="GO" id="GO:0006412">
    <property type="term" value="P:translation"/>
    <property type="evidence" value="ECO:0007669"/>
    <property type="project" value="UniProtKB-KW"/>
</dbReference>
<gene>
    <name evidence="8" type="ORF">JVT61DRAFT_12670</name>
</gene>
<feature type="compositionally biased region" description="Low complexity" evidence="6">
    <location>
        <begin position="203"/>
        <end position="244"/>
    </location>
</feature>
<dbReference type="InterPro" id="IPR015033">
    <property type="entry name" value="HBS1-like_N"/>
</dbReference>
<evidence type="ECO:0000256" key="5">
    <source>
        <dbReference type="ARBA" id="ARBA00022917"/>
    </source>
</evidence>
<organism evidence="8 9">
    <name type="scientific">Boletus reticuloceps</name>
    <dbReference type="NCBI Taxonomy" id="495285"/>
    <lineage>
        <taxon>Eukaryota</taxon>
        <taxon>Fungi</taxon>
        <taxon>Dikarya</taxon>
        <taxon>Basidiomycota</taxon>
        <taxon>Agaricomycotina</taxon>
        <taxon>Agaricomycetes</taxon>
        <taxon>Agaricomycetidae</taxon>
        <taxon>Boletales</taxon>
        <taxon>Boletineae</taxon>
        <taxon>Boletaceae</taxon>
        <taxon>Boletoideae</taxon>
        <taxon>Boletus</taxon>
    </lineage>
</organism>
<evidence type="ECO:0000256" key="4">
    <source>
        <dbReference type="ARBA" id="ARBA00022801"/>
    </source>
</evidence>
<evidence type="ECO:0000256" key="2">
    <source>
        <dbReference type="ARBA" id="ARBA00022490"/>
    </source>
</evidence>
<feature type="compositionally biased region" description="Basic and acidic residues" evidence="6">
    <location>
        <begin position="523"/>
        <end position="532"/>
    </location>
</feature>
<reference evidence="8" key="1">
    <citation type="submission" date="2021-03" db="EMBL/GenBank/DDBJ databases">
        <title>Evolutionary innovations through gain and loss of genes in the ectomycorrhizal Boletales.</title>
        <authorList>
            <person name="Wu G."/>
            <person name="Miyauchi S."/>
            <person name="Morin E."/>
            <person name="Yang Z.-L."/>
            <person name="Xu J."/>
            <person name="Martin F.M."/>
        </authorList>
    </citation>
    <scope>NUCLEOTIDE SEQUENCE</scope>
    <source>
        <strain evidence="8">BR01</strain>
    </source>
</reference>
<evidence type="ECO:0000256" key="6">
    <source>
        <dbReference type="SAM" id="MobiDB-lite"/>
    </source>
</evidence>
<dbReference type="AlphaFoldDB" id="A0A8I2YTR6"/>
<keyword evidence="3" id="KW-0597">Phosphoprotein</keyword>
<evidence type="ECO:0000259" key="7">
    <source>
        <dbReference type="Pfam" id="PF08938"/>
    </source>
</evidence>
<feature type="compositionally biased region" description="Polar residues" evidence="6">
    <location>
        <begin position="295"/>
        <end position="312"/>
    </location>
</feature>
<protein>
    <recommendedName>
        <fullName evidence="7">HBS1-like protein N-terminal domain-containing protein</fullName>
    </recommendedName>
</protein>
<dbReference type="Proteomes" id="UP000683000">
    <property type="component" value="Unassembled WGS sequence"/>
</dbReference>
<feature type="region of interest" description="Disordered" evidence="6">
    <location>
        <begin position="86"/>
        <end position="347"/>
    </location>
</feature>
<sequence length="571" mass="62271">MSRHRLVRNIDIHAELDDAAFDDDGDDLTEEQHAQMESALEQIRAIIGDEATSGLDDAIIRDTLWEFYFDIEQSVPRLLEEQDRRAAARERKEHSSELHPTRDYPYRPVDPNRIPPSPSPSALKRLSSYDSAPSLHTPAESEIQSETPNSPPRAPSISVPATDNIPEIPDFTSKSSEKPPQPPEKDLPRRPQPPKRSKLAELASSRASMISSSRSSDLESTSSSRTTTAKPPQSEVSVQSMSSVKAPRTPKRPTSTASVRSSPSIKPPSTTTSSMSSHVRKAIQTAMDLEAHDQQAATRKQVDNMSDVSVSTVKPEKHAALPRSPVPTELPVAPSEPDAKTRPQSKLAKLAQAKAHSHALVPCVPASPPKELPRPHTEFLTPIANGATATTAITTTYQSLQSLSTPQSLEPVSLVQMPGAETRSSKLALKAKKVHTKLTSHSSVTDDECSLPPTPPLFLPSPTCSCALPSAFASLLLDDPLTSSEDKDKDRKSLKYGREEPHIADMYQASLSRSKSTLGYEVEQQKRSHGHVEPLTSPDLTVRSTSFAFDVPSPDDIVFNARRGTALGQRR</sequence>
<dbReference type="OrthoDB" id="342024at2759"/>
<feature type="compositionally biased region" description="Basic and acidic residues" evidence="6">
    <location>
        <begin position="484"/>
        <end position="503"/>
    </location>
</feature>
<keyword evidence="4" id="KW-0378">Hydrolase</keyword>
<feature type="domain" description="HBS1-like protein N-terminal" evidence="7">
    <location>
        <begin position="15"/>
        <end position="84"/>
    </location>
</feature>